<comment type="caution">
    <text evidence="2">The sequence shown here is derived from an EMBL/GenBank/DDBJ whole genome shotgun (WGS) entry which is preliminary data.</text>
</comment>
<feature type="binding site" evidence="1">
    <location>
        <position position="68"/>
    </location>
    <ligand>
        <name>a divalent metal cation</name>
        <dbReference type="ChEBI" id="CHEBI:60240"/>
        <label>1</label>
    </ligand>
</feature>
<dbReference type="GO" id="GO:0046872">
    <property type="term" value="F:metal ion binding"/>
    <property type="evidence" value="ECO:0007669"/>
    <property type="project" value="UniProtKB-KW"/>
</dbReference>
<name>A0A552VAC3_9FLAO</name>
<sequence length="224" mass="25353">MLYNLHTHSASNIPEVFEVVNRYPYEVIDVSYFSTGIHPWHIDTDKVDEHLAIIEQRLQLPNCLALGECGLDKRIEIPLNIQVEVFEKQLVLAKKYQKPVILHLVAAFQELKAIKNRLQPGVPMIVHGFSKNAQVAKQLLDNGFYLSFGKYLLRTPELSAVFAGVPEDRFLLETDTIEEGIADVYAKAALARNMDIDVLKSIVENNFKNIFKDGGMDRAGRAFV</sequence>
<dbReference type="AlphaFoldDB" id="A0A552VAC3"/>
<evidence type="ECO:0000313" key="2">
    <source>
        <dbReference type="EMBL" id="TRW27422.1"/>
    </source>
</evidence>
<evidence type="ECO:0000313" key="3">
    <source>
        <dbReference type="Proteomes" id="UP000320643"/>
    </source>
</evidence>
<dbReference type="EMBL" id="VJVZ01000001">
    <property type="protein sequence ID" value="TRW27422.1"/>
    <property type="molecule type" value="Genomic_DNA"/>
</dbReference>
<reference evidence="2 3" key="1">
    <citation type="submission" date="2019-07" db="EMBL/GenBank/DDBJ databases">
        <title>Flavobacterium sp. nov., isolated from glacier ice.</title>
        <authorList>
            <person name="Liu Q."/>
            <person name="Xin Y.-H."/>
        </authorList>
    </citation>
    <scope>NUCLEOTIDE SEQUENCE [LARGE SCALE GENOMIC DNA]</scope>
    <source>
        <strain evidence="2 3">ZT4R6</strain>
    </source>
</reference>
<feature type="binding site" evidence="1">
    <location>
        <position position="127"/>
    </location>
    <ligand>
        <name>a divalent metal cation</name>
        <dbReference type="ChEBI" id="CHEBI:60240"/>
        <label>2</label>
    </ligand>
</feature>
<keyword evidence="3" id="KW-1185">Reference proteome</keyword>
<dbReference type="Proteomes" id="UP000320643">
    <property type="component" value="Unassembled WGS sequence"/>
</dbReference>
<evidence type="ECO:0000256" key="1">
    <source>
        <dbReference type="PIRSR" id="PIRSR005902-1"/>
    </source>
</evidence>
<dbReference type="SUPFAM" id="SSF51556">
    <property type="entry name" value="Metallo-dependent hydrolases"/>
    <property type="match status" value="1"/>
</dbReference>
<dbReference type="RefSeq" id="WP_143371648.1">
    <property type="nucleotide sequence ID" value="NZ_VJVZ01000001.1"/>
</dbReference>
<dbReference type="CDD" id="cd01310">
    <property type="entry name" value="TatD_DNAse"/>
    <property type="match status" value="1"/>
</dbReference>
<dbReference type="InterPro" id="IPR001130">
    <property type="entry name" value="TatD-like"/>
</dbReference>
<feature type="binding site" evidence="1">
    <location>
        <position position="175"/>
    </location>
    <ligand>
        <name>a divalent metal cation</name>
        <dbReference type="ChEBI" id="CHEBI:60240"/>
        <label>1</label>
    </ligand>
</feature>
<dbReference type="GO" id="GO:0005829">
    <property type="term" value="C:cytosol"/>
    <property type="evidence" value="ECO:0007669"/>
    <property type="project" value="TreeGrafter"/>
</dbReference>
<accession>A0A552VAC3</accession>
<dbReference type="Gene3D" id="3.20.20.140">
    <property type="entry name" value="Metal-dependent hydrolases"/>
    <property type="match status" value="1"/>
</dbReference>
<dbReference type="GO" id="GO:0016788">
    <property type="term" value="F:hydrolase activity, acting on ester bonds"/>
    <property type="evidence" value="ECO:0007669"/>
    <property type="project" value="InterPro"/>
</dbReference>
<proteinExistence type="predicted"/>
<dbReference type="PANTHER" id="PTHR46124">
    <property type="entry name" value="D-AMINOACYL-TRNA DEACYLASE"/>
    <property type="match status" value="1"/>
</dbReference>
<dbReference type="InterPro" id="IPR032466">
    <property type="entry name" value="Metal_Hydrolase"/>
</dbReference>
<feature type="binding site" evidence="1">
    <location>
        <position position="103"/>
    </location>
    <ligand>
        <name>a divalent metal cation</name>
        <dbReference type="ChEBI" id="CHEBI:60240"/>
        <label>2</label>
    </ligand>
</feature>
<dbReference type="PANTHER" id="PTHR46124:SF3">
    <property type="entry name" value="HYDROLASE"/>
    <property type="match status" value="1"/>
</dbReference>
<dbReference type="OrthoDB" id="664222at2"/>
<dbReference type="PIRSF" id="PIRSF005902">
    <property type="entry name" value="DNase_TatD"/>
    <property type="match status" value="1"/>
</dbReference>
<keyword evidence="1" id="KW-0479">Metal-binding</keyword>
<protein>
    <submittedName>
        <fullName evidence="2">TatD family deoxyribonuclease</fullName>
    </submittedName>
</protein>
<gene>
    <name evidence="2" type="ORF">FMM05_01935</name>
</gene>
<dbReference type="Pfam" id="PF01026">
    <property type="entry name" value="TatD_DNase"/>
    <property type="match status" value="1"/>
</dbReference>
<organism evidence="2 3">
    <name type="scientific">Flavobacterium zepuense</name>
    <dbReference type="NCBI Taxonomy" id="2593302"/>
    <lineage>
        <taxon>Bacteria</taxon>
        <taxon>Pseudomonadati</taxon>
        <taxon>Bacteroidota</taxon>
        <taxon>Flavobacteriia</taxon>
        <taxon>Flavobacteriales</taxon>
        <taxon>Flavobacteriaceae</taxon>
        <taxon>Flavobacterium</taxon>
    </lineage>
</organism>